<feature type="domain" description="Cytochrome b561 bacterial/Ni-hydrogenase" evidence="8">
    <location>
        <begin position="246"/>
        <end position="430"/>
    </location>
</feature>
<feature type="transmembrane region" description="Helical" evidence="7">
    <location>
        <begin position="195"/>
        <end position="217"/>
    </location>
</feature>
<feature type="region of interest" description="Disordered" evidence="6">
    <location>
        <begin position="103"/>
        <end position="143"/>
    </location>
</feature>
<keyword evidence="2" id="KW-1003">Cell membrane</keyword>
<dbReference type="GO" id="GO:0005886">
    <property type="term" value="C:plasma membrane"/>
    <property type="evidence" value="ECO:0007669"/>
    <property type="project" value="UniProtKB-SubCell"/>
</dbReference>
<reference evidence="9 10" key="1">
    <citation type="submission" date="2017-01" db="EMBL/GenBank/DDBJ databases">
        <authorList>
            <person name="Varghese N."/>
            <person name="Submissions S."/>
        </authorList>
    </citation>
    <scope>NUCLEOTIDE SEQUENCE [LARGE SCALE GENOMIC DNA]</scope>
    <source>
        <strain evidence="9 10">DSM 44280</strain>
    </source>
</reference>
<feature type="compositionally biased region" description="Low complexity" evidence="6">
    <location>
        <begin position="133"/>
        <end position="143"/>
    </location>
</feature>
<protein>
    <submittedName>
        <fullName evidence="9">Cytochrome b561</fullName>
    </submittedName>
</protein>
<feature type="region of interest" description="Disordered" evidence="6">
    <location>
        <begin position="1"/>
        <end position="21"/>
    </location>
</feature>
<dbReference type="Pfam" id="PF01292">
    <property type="entry name" value="Ni_hydr_CYTB"/>
    <property type="match status" value="1"/>
</dbReference>
<feature type="transmembrane region" description="Helical" evidence="7">
    <location>
        <begin position="398"/>
        <end position="418"/>
    </location>
</feature>
<evidence type="ECO:0000256" key="4">
    <source>
        <dbReference type="ARBA" id="ARBA00022989"/>
    </source>
</evidence>
<feature type="transmembrane region" description="Helical" evidence="7">
    <location>
        <begin position="287"/>
        <end position="313"/>
    </location>
</feature>
<evidence type="ECO:0000259" key="8">
    <source>
        <dbReference type="Pfam" id="PF01292"/>
    </source>
</evidence>
<evidence type="ECO:0000313" key="10">
    <source>
        <dbReference type="Proteomes" id="UP000185547"/>
    </source>
</evidence>
<dbReference type="RefSeq" id="WP_063937901.1">
    <property type="nucleotide sequence ID" value="NZ_FTMH01000010.1"/>
</dbReference>
<evidence type="ECO:0000256" key="7">
    <source>
        <dbReference type="SAM" id="Phobius"/>
    </source>
</evidence>
<keyword evidence="10" id="KW-1185">Reference proteome</keyword>
<dbReference type="PANTHER" id="PTHR30485">
    <property type="entry name" value="NI/FE-HYDROGENASE 1 B-TYPE CYTOCHROME SUBUNIT"/>
    <property type="match status" value="1"/>
</dbReference>
<dbReference type="GO" id="GO:0022904">
    <property type="term" value="P:respiratory electron transport chain"/>
    <property type="evidence" value="ECO:0007669"/>
    <property type="project" value="InterPro"/>
</dbReference>
<dbReference type="Gene3D" id="1.20.950.20">
    <property type="entry name" value="Transmembrane di-heme cytochromes, Chain C"/>
    <property type="match status" value="1"/>
</dbReference>
<dbReference type="OrthoDB" id="9795587at2"/>
<dbReference type="InterPro" id="IPR016174">
    <property type="entry name" value="Di-haem_cyt_TM"/>
</dbReference>
<evidence type="ECO:0000313" key="9">
    <source>
        <dbReference type="EMBL" id="SIQ29996.1"/>
    </source>
</evidence>
<keyword evidence="3 7" id="KW-0812">Transmembrane</keyword>
<name>A0A9X8WI30_9CORY</name>
<dbReference type="InterPro" id="IPR051542">
    <property type="entry name" value="Hydrogenase_cytochrome"/>
</dbReference>
<feature type="transmembrane region" description="Helical" evidence="7">
    <location>
        <begin position="359"/>
        <end position="377"/>
    </location>
</feature>
<dbReference type="InterPro" id="IPR011577">
    <property type="entry name" value="Cyt_b561_bac/Ni-Hgenase"/>
</dbReference>
<sequence length="477" mass="51113">MQVELRRGLPRVPGGEPWPPAGTVNVADALVEAAPIEAAPTPVSADTVEVPLRRGLPRVPGGEPWPPAGTVKVAAPAVPAAETATVDDAEPAHTVEVPLRQGMPRVEGGEPWPPAGTVRVAAPAPGAEPEPQPETEAAPAAPVAATVVDDAVAKTAPEPTPQPAPQPAREPAQQPTPRPARVETAGKPEGVARQWLPWAIGALLLLAAAVFGARWYVGTEAGADFIARYNGIQPLPDNAPTGLPGWLNWAHFFNMFLMALIIKTGIDVRREKRPAAYWQPKKGGKKISVTLWLHQALDIAWVVLGVVFFVLLFTTGQWMRIVPTSWEVIPHAVSAGLQYLSLDWPTENPWLHYNALQELSYFVTVFIASPLAIASGFRMSGMWPASWKAVPMSWARAVHFPTMIYFVAFVVVHVFLVLTTGVRGNMNAMFAAREDATSWIGVVLFLVAAGVTALGWFFARASVVAPVAGKTGKVSKR</sequence>
<comment type="caution">
    <text evidence="9">The sequence shown here is derived from an EMBL/GenBank/DDBJ whole genome shotgun (WGS) entry which is preliminary data.</text>
</comment>
<comment type="subcellular location">
    <subcellularLocation>
        <location evidence="1">Cell membrane</location>
        <topology evidence="1">Multi-pass membrane protein</topology>
    </subcellularLocation>
</comment>
<dbReference type="SUPFAM" id="SSF81342">
    <property type="entry name" value="Transmembrane di-heme cytochromes"/>
    <property type="match status" value="1"/>
</dbReference>
<keyword evidence="5 7" id="KW-0472">Membrane</keyword>
<dbReference type="GO" id="GO:0009055">
    <property type="term" value="F:electron transfer activity"/>
    <property type="evidence" value="ECO:0007669"/>
    <property type="project" value="InterPro"/>
</dbReference>
<evidence type="ECO:0000256" key="3">
    <source>
        <dbReference type="ARBA" id="ARBA00022692"/>
    </source>
</evidence>
<dbReference type="AlphaFoldDB" id="A0A9X8WI30"/>
<dbReference type="EMBL" id="FTMH01000010">
    <property type="protein sequence ID" value="SIQ29996.1"/>
    <property type="molecule type" value="Genomic_DNA"/>
</dbReference>
<gene>
    <name evidence="9" type="ORF">SAMN05421802_11077</name>
</gene>
<evidence type="ECO:0000256" key="1">
    <source>
        <dbReference type="ARBA" id="ARBA00004651"/>
    </source>
</evidence>
<feature type="region of interest" description="Disordered" evidence="6">
    <location>
        <begin position="155"/>
        <end position="186"/>
    </location>
</feature>
<proteinExistence type="predicted"/>
<feature type="transmembrane region" description="Helical" evidence="7">
    <location>
        <begin position="246"/>
        <end position="266"/>
    </location>
</feature>
<keyword evidence="4 7" id="KW-1133">Transmembrane helix</keyword>
<dbReference type="GO" id="GO:0020037">
    <property type="term" value="F:heme binding"/>
    <property type="evidence" value="ECO:0007669"/>
    <property type="project" value="TreeGrafter"/>
</dbReference>
<accession>A0A9X8WI30</accession>
<evidence type="ECO:0000256" key="5">
    <source>
        <dbReference type="ARBA" id="ARBA00023136"/>
    </source>
</evidence>
<dbReference type="Proteomes" id="UP000185547">
    <property type="component" value="Unassembled WGS sequence"/>
</dbReference>
<dbReference type="PANTHER" id="PTHR30485:SF0">
    <property type="entry name" value="NI_FE-HYDROGENASE 1 B-TYPE CYTOCHROME SUBUNIT-RELATED"/>
    <property type="match status" value="1"/>
</dbReference>
<evidence type="ECO:0000256" key="2">
    <source>
        <dbReference type="ARBA" id="ARBA00022475"/>
    </source>
</evidence>
<organism evidence="9 10">
    <name type="scientific">Corynebacterium afermentans</name>
    <dbReference type="NCBI Taxonomy" id="38286"/>
    <lineage>
        <taxon>Bacteria</taxon>
        <taxon>Bacillati</taxon>
        <taxon>Actinomycetota</taxon>
        <taxon>Actinomycetes</taxon>
        <taxon>Mycobacteriales</taxon>
        <taxon>Corynebacteriaceae</taxon>
        <taxon>Corynebacterium</taxon>
    </lineage>
</organism>
<feature type="compositionally biased region" description="Pro residues" evidence="6">
    <location>
        <begin position="158"/>
        <end position="178"/>
    </location>
</feature>
<feature type="transmembrane region" description="Helical" evidence="7">
    <location>
        <begin position="438"/>
        <end position="459"/>
    </location>
</feature>
<evidence type="ECO:0000256" key="6">
    <source>
        <dbReference type="SAM" id="MobiDB-lite"/>
    </source>
</evidence>